<dbReference type="Gene3D" id="3.40.190.10">
    <property type="entry name" value="Periplasmic binding protein-like II"/>
    <property type="match status" value="2"/>
</dbReference>
<gene>
    <name evidence="3" type="ORF">H9761_08550</name>
</gene>
<accession>A0A9D2NF98</accession>
<dbReference type="PANTHER" id="PTHR30024:SF46">
    <property type="entry name" value="ABC TRANSPORTER, SUBSTRATE-BINDING LIPOPROTEIN"/>
    <property type="match status" value="1"/>
</dbReference>
<dbReference type="PROSITE" id="PS51257">
    <property type="entry name" value="PROKAR_LIPOPROTEIN"/>
    <property type="match status" value="1"/>
</dbReference>
<evidence type="ECO:0000256" key="2">
    <source>
        <dbReference type="SAM" id="SignalP"/>
    </source>
</evidence>
<dbReference type="AlphaFoldDB" id="A0A9D2NF98"/>
<evidence type="ECO:0000313" key="4">
    <source>
        <dbReference type="Proteomes" id="UP000823891"/>
    </source>
</evidence>
<reference evidence="3" key="1">
    <citation type="journal article" date="2021" name="PeerJ">
        <title>Extensive microbial diversity within the chicken gut microbiome revealed by metagenomics and culture.</title>
        <authorList>
            <person name="Gilroy R."/>
            <person name="Ravi A."/>
            <person name="Getino M."/>
            <person name="Pursley I."/>
            <person name="Horton D.L."/>
            <person name="Alikhan N.F."/>
            <person name="Baker D."/>
            <person name="Gharbi K."/>
            <person name="Hall N."/>
            <person name="Watson M."/>
            <person name="Adriaenssens E.M."/>
            <person name="Foster-Nyarko E."/>
            <person name="Jarju S."/>
            <person name="Secka A."/>
            <person name="Antonio M."/>
            <person name="Oren A."/>
            <person name="Chaudhuri R.R."/>
            <person name="La Ragione R."/>
            <person name="Hildebrand F."/>
            <person name="Pallen M.J."/>
        </authorList>
    </citation>
    <scope>NUCLEOTIDE SEQUENCE</scope>
    <source>
        <strain evidence="3">USAMLcec2-132</strain>
    </source>
</reference>
<protein>
    <submittedName>
        <fullName evidence="3">PhnD/SsuA/transferrin family substrate-binding protein</fullName>
    </submittedName>
</protein>
<sequence length="391" mass="40653">MKKALSLIAALALSVSMLAGCGTNSGTENNTESTAETTVSETAVSESTAAQNASTENAADAEDGSSSESEPAESAEDASAETQAETVSGEETPVNVMALKGPTAMGMVQLMDSAEAGAVGGNAYTFTIAASADEVTPKLVQGGADIAAVPANLASVLYNNTEGQVQVLAVNTLGVLYIVENGDSVQSVSDLAGRTIYASGKGSTPEYALNYILSENGIDPEADVTIEWKSEHSECVAALASDEDGIAMLPQPFVTTAQTQNENLRVALDLTKEWDALQADAEAPSALLTGVVVVRTAFAEEHPEAVNAFLDSYQASVEYVNANVEDASALIEKYDIVPAAVAQKALPYCNITFIEGSEMQEKLSGYLNVLFEQNPASVGGALPADDFYYIR</sequence>
<organism evidence="3 4">
    <name type="scientific">Candidatus Eisenbergiella merdavium</name>
    <dbReference type="NCBI Taxonomy" id="2838551"/>
    <lineage>
        <taxon>Bacteria</taxon>
        <taxon>Bacillati</taxon>
        <taxon>Bacillota</taxon>
        <taxon>Clostridia</taxon>
        <taxon>Lachnospirales</taxon>
        <taxon>Lachnospiraceae</taxon>
        <taxon>Eisenbergiella</taxon>
    </lineage>
</organism>
<dbReference type="Pfam" id="PF12974">
    <property type="entry name" value="Phosphonate-bd"/>
    <property type="match status" value="1"/>
</dbReference>
<reference evidence="3" key="2">
    <citation type="submission" date="2021-04" db="EMBL/GenBank/DDBJ databases">
        <authorList>
            <person name="Gilroy R."/>
        </authorList>
    </citation>
    <scope>NUCLEOTIDE SEQUENCE</scope>
    <source>
        <strain evidence="3">USAMLcec2-132</strain>
    </source>
</reference>
<proteinExistence type="predicted"/>
<dbReference type="SUPFAM" id="SSF53850">
    <property type="entry name" value="Periplasmic binding protein-like II"/>
    <property type="match status" value="1"/>
</dbReference>
<comment type="caution">
    <text evidence="3">The sequence shown here is derived from an EMBL/GenBank/DDBJ whole genome shotgun (WGS) entry which is preliminary data.</text>
</comment>
<dbReference type="Proteomes" id="UP000823891">
    <property type="component" value="Unassembled WGS sequence"/>
</dbReference>
<feature type="compositionally biased region" description="Low complexity" evidence="1">
    <location>
        <begin position="23"/>
        <end position="50"/>
    </location>
</feature>
<dbReference type="PANTHER" id="PTHR30024">
    <property type="entry name" value="ALIPHATIC SULFONATES-BINDING PROTEIN-RELATED"/>
    <property type="match status" value="1"/>
</dbReference>
<dbReference type="InterPro" id="IPR027024">
    <property type="entry name" value="UCP027386_ABC_sbc_TM0202"/>
</dbReference>
<feature type="signal peptide" evidence="2">
    <location>
        <begin position="1"/>
        <end position="19"/>
    </location>
</feature>
<keyword evidence="2" id="KW-0732">Signal</keyword>
<dbReference type="PIRSF" id="PIRSF027386">
    <property type="entry name" value="UCP027386_ABC_sbc_TM0202"/>
    <property type="match status" value="1"/>
</dbReference>
<evidence type="ECO:0000256" key="1">
    <source>
        <dbReference type="SAM" id="MobiDB-lite"/>
    </source>
</evidence>
<name>A0A9D2NF98_9FIRM</name>
<feature type="compositionally biased region" description="Acidic residues" evidence="1">
    <location>
        <begin position="59"/>
        <end position="79"/>
    </location>
</feature>
<feature type="region of interest" description="Disordered" evidence="1">
    <location>
        <begin position="23"/>
        <end position="94"/>
    </location>
</feature>
<evidence type="ECO:0000313" key="3">
    <source>
        <dbReference type="EMBL" id="HJC23738.1"/>
    </source>
</evidence>
<feature type="chain" id="PRO_5039699999" evidence="2">
    <location>
        <begin position="20"/>
        <end position="391"/>
    </location>
</feature>
<dbReference type="EMBL" id="DWWS01000029">
    <property type="protein sequence ID" value="HJC23738.1"/>
    <property type="molecule type" value="Genomic_DNA"/>
</dbReference>